<gene>
    <name evidence="2" type="ORF">GCM10023258_33520</name>
</gene>
<evidence type="ECO:0000313" key="2">
    <source>
        <dbReference type="EMBL" id="GAA5033530.1"/>
    </source>
</evidence>
<dbReference type="PANTHER" id="PTHR31435">
    <property type="entry name" value="PROTEIN NATD1"/>
    <property type="match status" value="1"/>
</dbReference>
<dbReference type="Proteomes" id="UP001500427">
    <property type="component" value="Unassembled WGS sequence"/>
</dbReference>
<dbReference type="InterPro" id="IPR045057">
    <property type="entry name" value="Gcn5-rel_NAT"/>
</dbReference>
<dbReference type="RefSeq" id="WP_345508659.1">
    <property type="nucleotide sequence ID" value="NZ_BAABIW010000022.1"/>
</dbReference>
<dbReference type="EMBL" id="BAABIW010000022">
    <property type="protein sequence ID" value="GAA5033530.1"/>
    <property type="molecule type" value="Genomic_DNA"/>
</dbReference>
<evidence type="ECO:0000313" key="3">
    <source>
        <dbReference type="Proteomes" id="UP001500427"/>
    </source>
</evidence>
<dbReference type="PANTHER" id="PTHR31435:SF10">
    <property type="entry name" value="BSR4717 PROTEIN"/>
    <property type="match status" value="1"/>
</dbReference>
<dbReference type="SUPFAM" id="SSF55729">
    <property type="entry name" value="Acyl-CoA N-acyltransferases (Nat)"/>
    <property type="match status" value="1"/>
</dbReference>
<name>A0ABP9JLW8_9MICO</name>
<dbReference type="InterPro" id="IPR016181">
    <property type="entry name" value="Acyl_CoA_acyltransferase"/>
</dbReference>
<dbReference type="Pfam" id="PF14542">
    <property type="entry name" value="Acetyltransf_CG"/>
    <property type="match status" value="1"/>
</dbReference>
<keyword evidence="3" id="KW-1185">Reference proteome</keyword>
<protein>
    <submittedName>
        <fullName evidence="2">GNAT family N-acetyltransferase</fullName>
    </submittedName>
</protein>
<accession>A0ABP9JLW8</accession>
<comment type="caution">
    <text evidence="2">The sequence shown here is derived from an EMBL/GenBank/DDBJ whole genome shotgun (WGS) entry which is preliminary data.</text>
</comment>
<evidence type="ECO:0000259" key="1">
    <source>
        <dbReference type="PROSITE" id="PS51729"/>
    </source>
</evidence>
<organism evidence="2 3">
    <name type="scientific">Terrabacter aeriphilus</name>
    <dbReference type="NCBI Taxonomy" id="515662"/>
    <lineage>
        <taxon>Bacteria</taxon>
        <taxon>Bacillati</taxon>
        <taxon>Actinomycetota</taxon>
        <taxon>Actinomycetes</taxon>
        <taxon>Micrococcales</taxon>
        <taxon>Intrasporangiaceae</taxon>
        <taxon>Terrabacter</taxon>
    </lineage>
</organism>
<sequence>MSEDADGIRVVDVPERERFELRDGDHLIGLATYAVVPADDTGGGERVVFFHTEVAEAREGQGLAGRLAAAALDSAVAAGRVIVPVCPYVTAYLERHPEPYAGHVAAPTPADLRAADEAARRAGA</sequence>
<dbReference type="Gene3D" id="3.40.630.30">
    <property type="match status" value="1"/>
</dbReference>
<dbReference type="PROSITE" id="PS51729">
    <property type="entry name" value="GNAT_YJDJ"/>
    <property type="match status" value="1"/>
</dbReference>
<feature type="domain" description="N-acetyltransferase" evidence="1">
    <location>
        <begin position="11"/>
        <end position="105"/>
    </location>
</feature>
<reference evidence="3" key="1">
    <citation type="journal article" date="2019" name="Int. J. Syst. Evol. Microbiol.">
        <title>The Global Catalogue of Microorganisms (GCM) 10K type strain sequencing project: providing services to taxonomists for standard genome sequencing and annotation.</title>
        <authorList>
            <consortium name="The Broad Institute Genomics Platform"/>
            <consortium name="The Broad Institute Genome Sequencing Center for Infectious Disease"/>
            <person name="Wu L."/>
            <person name="Ma J."/>
        </authorList>
    </citation>
    <scope>NUCLEOTIDE SEQUENCE [LARGE SCALE GENOMIC DNA]</scope>
    <source>
        <strain evidence="3">JCM 17687</strain>
    </source>
</reference>
<proteinExistence type="predicted"/>
<dbReference type="InterPro" id="IPR031165">
    <property type="entry name" value="GNAT_YJDJ"/>
</dbReference>